<protein>
    <submittedName>
        <fullName evidence="2">Uncharacterized protein</fullName>
    </submittedName>
</protein>
<feature type="non-terminal residue" evidence="2">
    <location>
        <position position="196"/>
    </location>
</feature>
<feature type="region of interest" description="Disordered" evidence="1">
    <location>
        <begin position="1"/>
        <end position="24"/>
    </location>
</feature>
<sequence length="196" mass="22260">VSSPPAEGSGSRGPEQALQEHDHHSQYTKLDAERAHYRRELYSWAAARDTLRFVVWVLVGMCVDQIFDHFSDMKGQKNVFDLAQYIWLLLSFTGIYWAFQNQNWWVLALCTGSSFSLLGRDLSLHREGCFGGSLDDAYWWTQRLAQWLSPFVAWMIMLTSRALDRVYGVVRPSADSGAADSSCVSLVQSILLVVFV</sequence>
<organism evidence="2 3">
    <name type="scientific">Symbiodinium pilosum</name>
    <name type="common">Dinoflagellate</name>
    <dbReference type="NCBI Taxonomy" id="2952"/>
    <lineage>
        <taxon>Eukaryota</taxon>
        <taxon>Sar</taxon>
        <taxon>Alveolata</taxon>
        <taxon>Dinophyceae</taxon>
        <taxon>Suessiales</taxon>
        <taxon>Symbiodiniaceae</taxon>
        <taxon>Symbiodinium</taxon>
    </lineage>
</organism>
<dbReference type="Proteomes" id="UP000649617">
    <property type="component" value="Unassembled WGS sequence"/>
</dbReference>
<evidence type="ECO:0000313" key="2">
    <source>
        <dbReference type="EMBL" id="CAE7237124.1"/>
    </source>
</evidence>
<comment type="caution">
    <text evidence="2">The sequence shown here is derived from an EMBL/GenBank/DDBJ whole genome shotgun (WGS) entry which is preliminary data.</text>
</comment>
<reference evidence="2" key="1">
    <citation type="submission" date="2021-02" db="EMBL/GenBank/DDBJ databases">
        <authorList>
            <person name="Dougan E. K."/>
            <person name="Rhodes N."/>
            <person name="Thang M."/>
            <person name="Chan C."/>
        </authorList>
    </citation>
    <scope>NUCLEOTIDE SEQUENCE</scope>
</reference>
<dbReference type="EMBL" id="CAJNIZ010004905">
    <property type="protein sequence ID" value="CAE7237124.1"/>
    <property type="molecule type" value="Genomic_DNA"/>
</dbReference>
<name>A0A812KZ10_SYMPI</name>
<gene>
    <name evidence="2" type="ORF">SPIL2461_LOCUS3901</name>
</gene>
<proteinExistence type="predicted"/>
<keyword evidence="3" id="KW-1185">Reference proteome</keyword>
<dbReference type="OrthoDB" id="433306at2759"/>
<evidence type="ECO:0000313" key="3">
    <source>
        <dbReference type="Proteomes" id="UP000649617"/>
    </source>
</evidence>
<evidence type="ECO:0000256" key="1">
    <source>
        <dbReference type="SAM" id="MobiDB-lite"/>
    </source>
</evidence>
<dbReference type="AlphaFoldDB" id="A0A812KZ10"/>
<accession>A0A812KZ10</accession>